<protein>
    <recommendedName>
        <fullName evidence="1">Hydantoinase B/oxoprolinase domain-containing protein</fullName>
    </recommendedName>
</protein>
<proteinExistence type="predicted"/>
<organism evidence="2 3">
    <name type="scientific">Clonostachys rhizophaga</name>
    <dbReference type="NCBI Taxonomy" id="160324"/>
    <lineage>
        <taxon>Eukaryota</taxon>
        <taxon>Fungi</taxon>
        <taxon>Dikarya</taxon>
        <taxon>Ascomycota</taxon>
        <taxon>Pezizomycotina</taxon>
        <taxon>Sordariomycetes</taxon>
        <taxon>Hypocreomycetidae</taxon>
        <taxon>Hypocreales</taxon>
        <taxon>Bionectriaceae</taxon>
        <taxon>Clonostachys</taxon>
    </lineage>
</organism>
<dbReference type="Pfam" id="PF02538">
    <property type="entry name" value="Hydantoinase_B"/>
    <property type="match status" value="1"/>
</dbReference>
<dbReference type="Proteomes" id="UP000696573">
    <property type="component" value="Unassembled WGS sequence"/>
</dbReference>
<evidence type="ECO:0000259" key="1">
    <source>
        <dbReference type="Pfam" id="PF02538"/>
    </source>
</evidence>
<keyword evidence="3" id="KW-1185">Reference proteome</keyword>
<evidence type="ECO:0000313" key="2">
    <source>
        <dbReference type="EMBL" id="CAH0022612.1"/>
    </source>
</evidence>
<comment type="caution">
    <text evidence="2">The sequence shown here is derived from an EMBL/GenBank/DDBJ whole genome shotgun (WGS) entry which is preliminary data.</text>
</comment>
<dbReference type="InterPro" id="IPR003692">
    <property type="entry name" value="Hydantoinase_B"/>
</dbReference>
<sequence>MNTIQDNAAQSMRELLKSVAAYVLESTEMNDDGIVFKHKVTTDKETGEAVLDFTGDGFIVSEALGDIPP</sequence>
<gene>
    <name evidence="2" type="ORF">CRHIZ90672A_00014764</name>
</gene>
<accession>A0A9N9YGB5</accession>
<dbReference type="AlphaFoldDB" id="A0A9N9YGB5"/>
<evidence type="ECO:0000313" key="3">
    <source>
        <dbReference type="Proteomes" id="UP000696573"/>
    </source>
</evidence>
<reference evidence="2" key="1">
    <citation type="submission" date="2021-10" db="EMBL/GenBank/DDBJ databases">
        <authorList>
            <person name="Piombo E."/>
        </authorList>
    </citation>
    <scope>NUCLEOTIDE SEQUENCE</scope>
</reference>
<feature type="domain" description="Hydantoinase B/oxoprolinase" evidence="1">
    <location>
        <begin position="1"/>
        <end position="56"/>
    </location>
</feature>
<name>A0A9N9YGB5_9HYPO</name>
<dbReference type="EMBL" id="CABFNQ020000680">
    <property type="protein sequence ID" value="CAH0022612.1"/>
    <property type="molecule type" value="Genomic_DNA"/>
</dbReference>